<reference evidence="1" key="2">
    <citation type="submission" date="2021-04" db="EMBL/GenBank/DDBJ databases">
        <authorList>
            <person name="Gilroy R."/>
        </authorList>
    </citation>
    <scope>NUCLEOTIDE SEQUENCE</scope>
    <source>
        <strain evidence="1">ChiHecec1B25-7008</strain>
    </source>
</reference>
<reference evidence="1" key="1">
    <citation type="journal article" date="2021" name="PeerJ">
        <title>Extensive microbial diversity within the chicken gut microbiome revealed by metagenomics and culture.</title>
        <authorList>
            <person name="Gilroy R."/>
            <person name="Ravi A."/>
            <person name="Getino M."/>
            <person name="Pursley I."/>
            <person name="Horton D.L."/>
            <person name="Alikhan N.F."/>
            <person name="Baker D."/>
            <person name="Gharbi K."/>
            <person name="Hall N."/>
            <person name="Watson M."/>
            <person name="Adriaenssens E.M."/>
            <person name="Foster-Nyarko E."/>
            <person name="Jarju S."/>
            <person name="Secka A."/>
            <person name="Antonio M."/>
            <person name="Oren A."/>
            <person name="Chaudhuri R.R."/>
            <person name="La Ragione R."/>
            <person name="Hildebrand F."/>
            <person name="Pallen M.J."/>
        </authorList>
    </citation>
    <scope>NUCLEOTIDE SEQUENCE</scope>
    <source>
        <strain evidence="1">ChiHecec1B25-7008</strain>
    </source>
</reference>
<comment type="caution">
    <text evidence="1">The sequence shown here is derived from an EMBL/GenBank/DDBJ whole genome shotgun (WGS) entry which is preliminary data.</text>
</comment>
<evidence type="ECO:0000313" key="2">
    <source>
        <dbReference type="Proteomes" id="UP000823860"/>
    </source>
</evidence>
<dbReference type="EMBL" id="DWZE01000131">
    <property type="protein sequence ID" value="HJA84410.1"/>
    <property type="molecule type" value="Genomic_DNA"/>
</dbReference>
<protein>
    <submittedName>
        <fullName evidence="1">Uncharacterized protein</fullName>
    </submittedName>
</protein>
<dbReference type="AlphaFoldDB" id="A0A9D2KV51"/>
<proteinExistence type="predicted"/>
<dbReference type="PROSITE" id="PS51257">
    <property type="entry name" value="PROKAR_LIPOPROTEIN"/>
    <property type="match status" value="1"/>
</dbReference>
<accession>A0A9D2KV51</accession>
<sequence length="319" mass="35602">MKQTLTYLCGLAAALLLVACHDDNAPATEEGTAKATFRIYTRANVSPGTDQQAALYVAERRQEDEQDELYCSARHDVGNGSYLLENLGGQWYKLAFVCVPNSVTLPDIPADHAFNNLLLDYTPVLKKQNQQEDADLAIYRHIIDRWLRPGEQLTEDVTLSRITGQLILDMGILKDQFPTQVTKIEIALTDVPSQVYLRNNANGEIIYPTDNGTGTYTYTYEQIQWDSNDHFRACLNLLPHTLKEAKVTVTLVDGTDKGITFSLVSGKHDGTEKADIVVFANTRTTVYFRGMEADEFEVRYAGFDGSGIGVADDEWNGWS</sequence>
<name>A0A9D2KV51_9BACE</name>
<dbReference type="Proteomes" id="UP000823860">
    <property type="component" value="Unassembled WGS sequence"/>
</dbReference>
<gene>
    <name evidence="1" type="ORF">H9785_10645</name>
</gene>
<evidence type="ECO:0000313" key="1">
    <source>
        <dbReference type="EMBL" id="HJA84410.1"/>
    </source>
</evidence>
<organism evidence="1 2">
    <name type="scientific">Candidatus Bacteroides intestinavium</name>
    <dbReference type="NCBI Taxonomy" id="2838469"/>
    <lineage>
        <taxon>Bacteria</taxon>
        <taxon>Pseudomonadati</taxon>
        <taxon>Bacteroidota</taxon>
        <taxon>Bacteroidia</taxon>
        <taxon>Bacteroidales</taxon>
        <taxon>Bacteroidaceae</taxon>
        <taxon>Bacteroides</taxon>
    </lineage>
</organism>